<gene>
    <name evidence="1" type="ORF">Lcin_3213</name>
</gene>
<accession>A0ABR5QNG2</accession>
<sequence>SLFRAVQPEEGQNAPSRRPGMLLLRLRDSAMRFLSPNDLRAESIFLGGSLNFGGIGMARKNESPVIVESRSA</sequence>
<protein>
    <submittedName>
        <fullName evidence="1">Uncharacterized protein</fullName>
    </submittedName>
</protein>
<comment type="caution">
    <text evidence="1">The sequence shown here is derived from an EMBL/GenBank/DDBJ whole genome shotgun (WGS) entry which is preliminary data.</text>
</comment>
<name>A0ABR5QNG2_9GAMM</name>
<proteinExistence type="predicted"/>
<evidence type="ECO:0000313" key="1">
    <source>
        <dbReference type="EMBL" id="KTC81236.1"/>
    </source>
</evidence>
<evidence type="ECO:0000313" key="2">
    <source>
        <dbReference type="Proteomes" id="UP000054854"/>
    </source>
</evidence>
<organism evidence="1 2">
    <name type="scientific">Legionella cincinnatiensis</name>
    <dbReference type="NCBI Taxonomy" id="28085"/>
    <lineage>
        <taxon>Bacteria</taxon>
        <taxon>Pseudomonadati</taxon>
        <taxon>Pseudomonadota</taxon>
        <taxon>Gammaproteobacteria</taxon>
        <taxon>Legionellales</taxon>
        <taxon>Legionellaceae</taxon>
        <taxon>Legionella</taxon>
    </lineage>
</organism>
<keyword evidence="2" id="KW-1185">Reference proteome</keyword>
<dbReference type="EMBL" id="LNXX01000052">
    <property type="protein sequence ID" value="KTC81236.1"/>
    <property type="molecule type" value="Genomic_DNA"/>
</dbReference>
<dbReference type="Proteomes" id="UP000054854">
    <property type="component" value="Unassembled WGS sequence"/>
</dbReference>
<feature type="non-terminal residue" evidence="1">
    <location>
        <position position="1"/>
    </location>
</feature>
<reference evidence="1 2" key="1">
    <citation type="submission" date="2015-11" db="EMBL/GenBank/DDBJ databases">
        <title>Genomic analysis of 38 Legionella species identifies large and diverse effector repertoires.</title>
        <authorList>
            <person name="Burstein D."/>
            <person name="Amaro F."/>
            <person name="Zusman T."/>
            <person name="Lifshitz Z."/>
            <person name="Cohen O."/>
            <person name="Gilbert J.A."/>
            <person name="Pupko T."/>
            <person name="Shuman H.A."/>
            <person name="Segal G."/>
        </authorList>
    </citation>
    <scope>NUCLEOTIDE SEQUENCE [LARGE SCALE GENOMIC DNA]</scope>
    <source>
        <strain evidence="1 2">CDC#72-OH-14</strain>
    </source>
</reference>